<dbReference type="RefSeq" id="WP_132938388.1">
    <property type="nucleotide sequence ID" value="NZ_CP119676.1"/>
</dbReference>
<dbReference type="SUPFAM" id="SSF55909">
    <property type="entry name" value="Pentein"/>
    <property type="match status" value="1"/>
</dbReference>
<evidence type="ECO:0000313" key="4">
    <source>
        <dbReference type="Proteomes" id="UP000295304"/>
    </source>
</evidence>
<accession>A0A4R3JCL1</accession>
<sequence>MTTPTESGYVMPAEWREHRRCWMAWPTRAALWGGRIEAARAAYGEVARTIARFEPVTMVVPPAEAAQAHAVLGPEIDILCAPIDDSWIRDSGPTFVIDGNGGLAGVDWRFNGWGGKYRPHDKDAAVAEIILKTEDIPRFAAPLILEGGSIAVDGEGTVLTTRECLLNPNRNPDLDQDEIARHLKDYLGVRKVIWLDHGVFNDETDGHVDNLACFHAPGKVLICTCDPDDGENYDRLSRNIDTLSRETDAQGRPLEITPVPLPTPMFGDDEQRLAASYINFYVANGAVIMPGFGCPEDAKARAIIAAAFPEREVIQLCAAALTILHGGGNIHCITQQQPVP</sequence>
<dbReference type="PANTHER" id="PTHR31377">
    <property type="entry name" value="AGMATINE DEIMINASE-RELATED"/>
    <property type="match status" value="1"/>
</dbReference>
<dbReference type="OrthoDB" id="9808013at2"/>
<dbReference type="EMBL" id="SLZW01000003">
    <property type="protein sequence ID" value="TCS63407.1"/>
    <property type="molecule type" value="Genomic_DNA"/>
</dbReference>
<evidence type="ECO:0000256" key="2">
    <source>
        <dbReference type="HAMAP-Rule" id="MF_01841"/>
    </source>
</evidence>
<protein>
    <recommendedName>
        <fullName evidence="2">Putative agmatine deiminase</fullName>
        <ecNumber evidence="2">3.5.3.12</ecNumber>
    </recommendedName>
    <alternativeName>
        <fullName evidence="2">Agmatine iminohydrolase</fullName>
    </alternativeName>
</protein>
<keyword evidence="1 2" id="KW-0378">Hydrolase</keyword>
<comment type="catalytic activity">
    <reaction evidence="2">
        <text>agmatine + H2O = N-carbamoylputrescine + NH4(+)</text>
        <dbReference type="Rhea" id="RHEA:18037"/>
        <dbReference type="ChEBI" id="CHEBI:15377"/>
        <dbReference type="ChEBI" id="CHEBI:28938"/>
        <dbReference type="ChEBI" id="CHEBI:58145"/>
        <dbReference type="ChEBI" id="CHEBI:58318"/>
        <dbReference type="EC" id="3.5.3.12"/>
    </reaction>
</comment>
<comment type="caution">
    <text evidence="3">The sequence shown here is derived from an EMBL/GenBank/DDBJ whole genome shotgun (WGS) entry which is preliminary data.</text>
</comment>
<evidence type="ECO:0000256" key="1">
    <source>
        <dbReference type="ARBA" id="ARBA00022801"/>
    </source>
</evidence>
<comment type="similarity">
    <text evidence="2">Belongs to the agmatine deiminase family.</text>
</comment>
<keyword evidence="4" id="KW-1185">Reference proteome</keyword>
<feature type="active site" description="Amidino-cysteine intermediate" evidence="2">
    <location>
        <position position="332"/>
    </location>
</feature>
<dbReference type="PANTHER" id="PTHR31377:SF0">
    <property type="entry name" value="AGMATINE DEIMINASE-RELATED"/>
    <property type="match status" value="1"/>
</dbReference>
<dbReference type="AlphaFoldDB" id="A0A4R3JCL1"/>
<name>A0A4R3JCL1_9PROT</name>
<reference evidence="3 4" key="1">
    <citation type="submission" date="2019-03" db="EMBL/GenBank/DDBJ databases">
        <title>Genomic Encyclopedia of Type Strains, Phase IV (KMG-IV): sequencing the most valuable type-strain genomes for metagenomic binning, comparative biology and taxonomic classification.</title>
        <authorList>
            <person name="Goeker M."/>
        </authorList>
    </citation>
    <scope>NUCLEOTIDE SEQUENCE [LARGE SCALE GENOMIC DNA]</scope>
    <source>
        <strain evidence="3 4">DSM 101688</strain>
    </source>
</reference>
<gene>
    <name evidence="2" type="primary">aguA</name>
    <name evidence="3" type="ORF">EDD55_10328</name>
</gene>
<dbReference type="GO" id="GO:0047632">
    <property type="term" value="F:agmatine deiminase activity"/>
    <property type="evidence" value="ECO:0007669"/>
    <property type="project" value="UniProtKB-UniRule"/>
</dbReference>
<proteinExistence type="inferred from homology"/>
<dbReference type="EC" id="3.5.3.12" evidence="2"/>
<dbReference type="InterPro" id="IPR017754">
    <property type="entry name" value="Agmatine_deiminase"/>
</dbReference>
<dbReference type="Gene3D" id="3.75.10.10">
    <property type="entry name" value="L-arginine/glycine Amidinotransferase, Chain A"/>
    <property type="match status" value="1"/>
</dbReference>
<dbReference type="Pfam" id="PF04371">
    <property type="entry name" value="PAD_porph"/>
    <property type="match status" value="1"/>
</dbReference>
<dbReference type="GO" id="GO:0009446">
    <property type="term" value="P:putrescine biosynthetic process"/>
    <property type="evidence" value="ECO:0007669"/>
    <property type="project" value="InterPro"/>
</dbReference>
<dbReference type="Proteomes" id="UP000295304">
    <property type="component" value="Unassembled WGS sequence"/>
</dbReference>
<dbReference type="InterPro" id="IPR007466">
    <property type="entry name" value="Peptidyl-Arg-deiminase_porph"/>
</dbReference>
<dbReference type="GO" id="GO:0004668">
    <property type="term" value="F:protein-arginine deiminase activity"/>
    <property type="evidence" value="ECO:0007669"/>
    <property type="project" value="InterPro"/>
</dbReference>
<evidence type="ECO:0000313" key="3">
    <source>
        <dbReference type="EMBL" id="TCS63407.1"/>
    </source>
</evidence>
<organism evidence="3 4">
    <name type="scientific">Varunaivibrio sulfuroxidans</name>
    <dbReference type="NCBI Taxonomy" id="1773489"/>
    <lineage>
        <taxon>Bacteria</taxon>
        <taxon>Pseudomonadati</taxon>
        <taxon>Pseudomonadota</taxon>
        <taxon>Alphaproteobacteria</taxon>
        <taxon>Rhodospirillales</taxon>
        <taxon>Magnetovibrionaceae</taxon>
        <taxon>Varunaivibrio</taxon>
    </lineage>
</organism>
<dbReference type="HAMAP" id="MF_01841">
    <property type="entry name" value="Agmatine_deimin"/>
    <property type="match status" value="1"/>
</dbReference>